<dbReference type="InterPro" id="IPR013783">
    <property type="entry name" value="Ig-like_fold"/>
</dbReference>
<dbReference type="EMBL" id="RZUI01000003">
    <property type="protein sequence ID" value="KAA8831196.1"/>
    <property type="molecule type" value="Genomic_DNA"/>
</dbReference>
<dbReference type="GO" id="GO:0005975">
    <property type="term" value="P:carbohydrate metabolic process"/>
    <property type="evidence" value="ECO:0007669"/>
    <property type="project" value="InterPro"/>
</dbReference>
<dbReference type="SUPFAM" id="SSF48208">
    <property type="entry name" value="Six-hairpin glycosidases"/>
    <property type="match status" value="1"/>
</dbReference>
<feature type="domain" description="Alpha-L-rhamnosidase C-terminal" evidence="6">
    <location>
        <begin position="861"/>
        <end position="937"/>
    </location>
</feature>
<evidence type="ECO:0000256" key="1">
    <source>
        <dbReference type="ARBA" id="ARBA00001445"/>
    </source>
</evidence>
<name>A0A5M9ZU73_9BIFI</name>
<dbReference type="PANTHER" id="PTHR33307">
    <property type="entry name" value="ALPHA-RHAMNOSIDASE (EUROFUNG)"/>
    <property type="match status" value="1"/>
</dbReference>
<feature type="domain" description="Alpha-L-rhamnosidase concanavalin-like" evidence="4">
    <location>
        <begin position="410"/>
        <end position="496"/>
    </location>
</feature>
<organism evidence="7 8">
    <name type="scientific">Bifidobacterium tissieri</name>
    <dbReference type="NCBI Taxonomy" id="1630162"/>
    <lineage>
        <taxon>Bacteria</taxon>
        <taxon>Bacillati</taxon>
        <taxon>Actinomycetota</taxon>
        <taxon>Actinomycetes</taxon>
        <taxon>Bifidobacteriales</taxon>
        <taxon>Bifidobacteriaceae</taxon>
        <taxon>Bifidobacterium</taxon>
    </lineage>
</organism>
<proteinExistence type="predicted"/>
<reference evidence="7 8" key="1">
    <citation type="journal article" date="2019" name="Syst. Appl. Microbiol.">
        <title>Characterization of Bifidobacterium species in feaces of the Egyptian fruit bat: Description of B. vespertilionis sp. nov. and B. rousetti sp. nov.</title>
        <authorList>
            <person name="Modesto M."/>
            <person name="Satti M."/>
            <person name="Watanabe K."/>
            <person name="Puglisi E."/>
            <person name="Morelli L."/>
            <person name="Huang C.-H."/>
            <person name="Liou J.-S."/>
            <person name="Miyashita M."/>
            <person name="Tamura T."/>
            <person name="Saito S."/>
            <person name="Mori K."/>
            <person name="Huang L."/>
            <person name="Sciavilla P."/>
            <person name="Sandri C."/>
            <person name="Spiezio C."/>
            <person name="Vitali F."/>
            <person name="Cavalieri D."/>
            <person name="Perpetuini G."/>
            <person name="Tofalo R."/>
            <person name="Bonetti A."/>
            <person name="Arita M."/>
            <person name="Mattarelli P."/>
        </authorList>
    </citation>
    <scope>NUCLEOTIDE SEQUENCE [LARGE SCALE GENOMIC DNA]</scope>
    <source>
        <strain evidence="7 8">RST7</strain>
    </source>
</reference>
<dbReference type="Proteomes" id="UP000412028">
    <property type="component" value="Unassembled WGS sequence"/>
</dbReference>
<dbReference type="InterPro" id="IPR035398">
    <property type="entry name" value="Bac_rhamnosid_C"/>
</dbReference>
<dbReference type="Gene3D" id="2.60.420.10">
    <property type="entry name" value="Maltose phosphorylase, domain 3"/>
    <property type="match status" value="1"/>
</dbReference>
<dbReference type="PANTHER" id="PTHR33307:SF6">
    <property type="entry name" value="ALPHA-RHAMNOSIDASE (EUROFUNG)-RELATED"/>
    <property type="match status" value="1"/>
</dbReference>
<evidence type="ECO:0000259" key="4">
    <source>
        <dbReference type="Pfam" id="PF05592"/>
    </source>
</evidence>
<evidence type="ECO:0000313" key="7">
    <source>
        <dbReference type="EMBL" id="KAA8831196.1"/>
    </source>
</evidence>
<evidence type="ECO:0000313" key="8">
    <source>
        <dbReference type="Proteomes" id="UP000412028"/>
    </source>
</evidence>
<accession>A0A5M9ZU73</accession>
<protein>
    <recommendedName>
        <fullName evidence="2">alpha-L-rhamnosidase</fullName>
        <ecNumber evidence="2">3.2.1.40</ecNumber>
    </recommendedName>
</protein>
<comment type="caution">
    <text evidence="7">The sequence shown here is derived from an EMBL/GenBank/DDBJ whole genome shotgun (WGS) entry which is preliminary data.</text>
</comment>
<dbReference type="InterPro" id="IPR012341">
    <property type="entry name" value="6hp_glycosidase-like_sf"/>
</dbReference>
<dbReference type="Pfam" id="PF05592">
    <property type="entry name" value="Bac_rhamnosid"/>
    <property type="match status" value="1"/>
</dbReference>
<dbReference type="EC" id="3.2.1.40" evidence="2"/>
<dbReference type="InterPro" id="IPR035396">
    <property type="entry name" value="Bac_rhamnosid6H"/>
</dbReference>
<sequence length="986" mass="108805">MVIPPLGIFCETMITATIISVRRGRENMSNETVVVVVESKAPTNLRVNDRIEPVDLEPGGVPVLRWTVPLVDVGVVNAADEVTANNTVVAYEVIVSSTYDKAESGNGDVWDSGHVEGDGFDGVSLSGIDMAPSRRYWASVRVWRGTEDSSKPTAWSEPTTFGTGAGKHWEAAEPIWPDPLTANPYRTVELPESIAGKDREISTDDQFAKRPDPMTSEHNSQGWALFRGYITLPKKPIRWATLNATAASVSRARQFVYRMWLNGHFVGFGPTFPIDGETRYDGYDVTRYLVPGRDNFIGVIAYALEDQRFMAQLDVMYEDGTLAHFGTGEDWLSRVGNNVWLDGASVGTHVYELPAENIQAAAYPRGMSEVGYDDIDWAVSKVKPAFDELKATPFDKPTLRERKAVKKWITDDGRLIVDFGRAVAGGIRLAARVSRPTDLVIRFGERLNDQGTVQYRLDAYNEYQDVWHYVPNKLNVPVTARTWGLRVFRYVEILPTESNDENAELLRELLDSDTALEAQALLYPFHGPSDGFASSNETMNQVWQLCRNTVESLNVNMYVDSWTRERIPYEADAWLQQRAHMSLDADSKLGEYSIDYLLANRTWPTEWPLYLVLAVYDAWVQTGSLQQAAEQWDRIVAMLPDKYLDDTTGLIVKDPGESSTMDGDLVDWPPAERDGFVFGRVNTVINALAAQSYMCAGVLALKLGKVDASRRYQRIASRMRKAINKYLWNDEVGAYADGLDTGVDGRQIAHCSEHASAFALAFARVPAERLPRVGAFIRSKGMACSVYVASVLLEGLYKGGQGVYANELMAASEGERTWRHMIDEGAGATMEAWSRDLKSNTTYSHPWAASPAFLLPRYMVGVHPLEPGFREFVMAPQPGSIGEASAKVPIATGVIEAGYKVLGDTVPTAEDQSLDGIEITLVVPIGTTADVIVPPTKSGAPIVLDGVETVVADARYGMPSTIPQGSYPAGARRIHGLTAGRHVIQA</sequence>
<gene>
    <name evidence="7" type="ORF">EMO89_03895</name>
</gene>
<dbReference type="Gene3D" id="2.60.40.10">
    <property type="entry name" value="Immunoglobulins"/>
    <property type="match status" value="1"/>
</dbReference>
<keyword evidence="3" id="KW-0378">Hydrolase</keyword>
<dbReference type="Gene3D" id="1.50.10.10">
    <property type="match status" value="1"/>
</dbReference>
<dbReference type="InterPro" id="IPR008928">
    <property type="entry name" value="6-hairpin_glycosidase_sf"/>
</dbReference>
<evidence type="ECO:0000256" key="3">
    <source>
        <dbReference type="ARBA" id="ARBA00022801"/>
    </source>
</evidence>
<dbReference type="AlphaFoldDB" id="A0A5M9ZU73"/>
<evidence type="ECO:0000256" key="2">
    <source>
        <dbReference type="ARBA" id="ARBA00012652"/>
    </source>
</evidence>
<dbReference type="Gene3D" id="2.60.120.260">
    <property type="entry name" value="Galactose-binding domain-like"/>
    <property type="match status" value="2"/>
</dbReference>
<dbReference type="GO" id="GO:0030596">
    <property type="term" value="F:alpha-L-rhamnosidase activity"/>
    <property type="evidence" value="ECO:0007669"/>
    <property type="project" value="UniProtKB-EC"/>
</dbReference>
<dbReference type="InterPro" id="IPR008902">
    <property type="entry name" value="Rhamnosid_concanavalin"/>
</dbReference>
<feature type="domain" description="Alpha-L-rhamnosidase six-hairpin glycosidase" evidence="5">
    <location>
        <begin position="532"/>
        <end position="857"/>
    </location>
</feature>
<dbReference type="Pfam" id="PF17389">
    <property type="entry name" value="Bac_rhamnosid6H"/>
    <property type="match status" value="1"/>
</dbReference>
<dbReference type="Pfam" id="PF17390">
    <property type="entry name" value="Bac_rhamnosid_C"/>
    <property type="match status" value="1"/>
</dbReference>
<comment type="catalytic activity">
    <reaction evidence="1">
        <text>Hydrolysis of terminal non-reducing alpha-L-rhamnose residues in alpha-L-rhamnosides.</text>
        <dbReference type="EC" id="3.2.1.40"/>
    </reaction>
</comment>
<dbReference type="Pfam" id="PF25788">
    <property type="entry name" value="Ig_Rha78A_N"/>
    <property type="match status" value="1"/>
</dbReference>
<evidence type="ECO:0000259" key="6">
    <source>
        <dbReference type="Pfam" id="PF17390"/>
    </source>
</evidence>
<dbReference type="OrthoDB" id="9761045at2"/>
<evidence type="ECO:0000259" key="5">
    <source>
        <dbReference type="Pfam" id="PF17389"/>
    </source>
</evidence>
<dbReference type="InterPro" id="IPR016007">
    <property type="entry name" value="Alpha_rhamnosid"/>
</dbReference>